<name>A0ACB0J8I6_TRIPR</name>
<evidence type="ECO:0000313" key="1">
    <source>
        <dbReference type="EMBL" id="CAJ2640511.1"/>
    </source>
</evidence>
<organism evidence="1 2">
    <name type="scientific">Trifolium pratense</name>
    <name type="common">Red clover</name>
    <dbReference type="NCBI Taxonomy" id="57577"/>
    <lineage>
        <taxon>Eukaryota</taxon>
        <taxon>Viridiplantae</taxon>
        <taxon>Streptophyta</taxon>
        <taxon>Embryophyta</taxon>
        <taxon>Tracheophyta</taxon>
        <taxon>Spermatophyta</taxon>
        <taxon>Magnoliopsida</taxon>
        <taxon>eudicotyledons</taxon>
        <taxon>Gunneridae</taxon>
        <taxon>Pentapetalae</taxon>
        <taxon>rosids</taxon>
        <taxon>fabids</taxon>
        <taxon>Fabales</taxon>
        <taxon>Fabaceae</taxon>
        <taxon>Papilionoideae</taxon>
        <taxon>50 kb inversion clade</taxon>
        <taxon>NPAAA clade</taxon>
        <taxon>Hologalegina</taxon>
        <taxon>IRL clade</taxon>
        <taxon>Trifolieae</taxon>
        <taxon>Trifolium</taxon>
    </lineage>
</organism>
<dbReference type="Proteomes" id="UP001177021">
    <property type="component" value="Unassembled WGS sequence"/>
</dbReference>
<keyword evidence="2" id="KW-1185">Reference proteome</keyword>
<accession>A0ACB0J8I6</accession>
<gene>
    <name evidence="1" type="ORF">MILVUS5_LOCUS10352</name>
</gene>
<comment type="caution">
    <text evidence="1">The sequence shown here is derived from an EMBL/GenBank/DDBJ whole genome shotgun (WGS) entry which is preliminary data.</text>
</comment>
<dbReference type="EMBL" id="CASHSV030000024">
    <property type="protein sequence ID" value="CAJ2640511.1"/>
    <property type="molecule type" value="Genomic_DNA"/>
</dbReference>
<reference evidence="1" key="1">
    <citation type="submission" date="2023-10" db="EMBL/GenBank/DDBJ databases">
        <authorList>
            <person name="Rodriguez Cubillos JULIANA M."/>
            <person name="De Vega J."/>
        </authorList>
    </citation>
    <scope>NUCLEOTIDE SEQUENCE</scope>
</reference>
<sequence>MSQKLYVQAKWNHFCFYFRFYSPDLNILFCRFCSGIELASLVTSSRILCKSWSVISSESETESGHEEDIVSNDGVGLSWKVDREHGPDLMVIAFKATLDSVQADFVSSSDLKEDNFLVFEFLCSTRIPIFSLNHTAVSLFRQNHQELDRLKSQIVSSNPRTPLIVTGHGLGGSIASLFIISLFHSIGSGKNRPLCITFGSPLVGDRRFEQAISRSSIWNSCFIHVVSHKDPLPRLFITNRTSTYVPFGRFIMCSDATSFESSYSILEVFMALASVHDRNKGLESVDYGNKGLESVDYGNIVKNLYLKATCIDFSTQAENTTDQDSLATGISLQLGALELTPHMQQQQENIDINTLETKLKELEKSFILQKKTLFDPSKKLNNMKVIMAQLEWYIKKYRNLKIGYYDSYKNMNQPDVYDVVHFQKTLSSYWEKMVEEVEMKPQKEGAAFRTRWLYGGTTYRRMVEPLAIADYYRDGGKDYVNEKRSKHFKQLEYWWMEESKNATSDINSTRKKNVEAILTIDSCFWAHVEEALLLCQELKVVKENEEALKKLFEFEVYVYELLKYYAASPDIFLSQCSYIRWWNEYKEIKGSSYTSALANFMNDASNFKQYAVGAYDFP</sequence>
<proteinExistence type="predicted"/>
<evidence type="ECO:0000313" key="2">
    <source>
        <dbReference type="Proteomes" id="UP001177021"/>
    </source>
</evidence>
<protein>
    <submittedName>
        <fullName evidence="1">Uncharacterized protein</fullName>
    </submittedName>
</protein>